<organism evidence="1 2">
    <name type="scientific">Sideroxyarcus emersonii</name>
    <dbReference type="NCBI Taxonomy" id="2764705"/>
    <lineage>
        <taxon>Bacteria</taxon>
        <taxon>Pseudomonadati</taxon>
        <taxon>Pseudomonadota</taxon>
        <taxon>Betaproteobacteria</taxon>
        <taxon>Nitrosomonadales</taxon>
        <taxon>Gallionellaceae</taxon>
        <taxon>Sideroxyarcus</taxon>
    </lineage>
</organism>
<evidence type="ECO:0000313" key="2">
    <source>
        <dbReference type="Proteomes" id="UP001320326"/>
    </source>
</evidence>
<dbReference type="AlphaFoldDB" id="A0AAN2BZK7"/>
<dbReference type="Proteomes" id="UP001320326">
    <property type="component" value="Chromosome"/>
</dbReference>
<dbReference type="KEGG" id="seme:MIZ01_2088"/>
<sequence length="37" mass="4156">MGKYRCRNIRGTHWFATSQLAPINGSQKMDEPGIAGY</sequence>
<protein>
    <submittedName>
        <fullName evidence="1">Uncharacterized protein</fullName>
    </submittedName>
</protein>
<keyword evidence="2" id="KW-1185">Reference proteome</keyword>
<accession>A0AAN2BZK7</accession>
<proteinExistence type="predicted"/>
<gene>
    <name evidence="1" type="ORF">MIZ01_2088</name>
</gene>
<reference evidence="1 2" key="1">
    <citation type="journal article" date="2022" name="Int. J. Syst. Evol. Microbiol.">
        <title>&lt;i&gt;Sideroxyarcus emersonii&lt;/i&gt; gen. nov. sp. nov., a neutrophilic, microaerobic iron- and thiosulfate-oxidizing bacterium isolated from iron-rich wetland sediment.</title>
        <authorList>
            <person name="Kato S."/>
            <person name="Itoh T."/>
            <person name="Iino T."/>
            <person name="Ohkuma M."/>
        </authorList>
    </citation>
    <scope>NUCLEOTIDE SEQUENCE [LARGE SCALE GENOMIC DNA]</scope>
    <source>
        <strain evidence="1 2">MIZ01</strain>
    </source>
</reference>
<dbReference type="EMBL" id="AP023423">
    <property type="protein sequence ID" value="BCK88285.1"/>
    <property type="molecule type" value="Genomic_DNA"/>
</dbReference>
<evidence type="ECO:0000313" key="1">
    <source>
        <dbReference type="EMBL" id="BCK88285.1"/>
    </source>
</evidence>
<name>A0AAN2BZK7_9PROT</name>